<feature type="compositionally biased region" description="Basic and acidic residues" evidence="6">
    <location>
        <begin position="676"/>
        <end position="699"/>
    </location>
</feature>
<dbReference type="Gene3D" id="3.30.565.10">
    <property type="entry name" value="Histidine kinase-like ATPase, C-terminal domain"/>
    <property type="match status" value="1"/>
</dbReference>
<dbReference type="InterPro" id="IPR003594">
    <property type="entry name" value="HATPase_dom"/>
</dbReference>
<comment type="catalytic activity">
    <reaction evidence="1">
        <text>ATP + protein L-histidine = ADP + protein N-phospho-L-histidine.</text>
        <dbReference type="EC" id="2.7.13.3"/>
    </reaction>
</comment>
<dbReference type="Proteomes" id="UP000314251">
    <property type="component" value="Unassembled WGS sequence"/>
</dbReference>
<organism evidence="8 9">
    <name type="scientific">Streptomyces mimosae</name>
    <dbReference type="NCBI Taxonomy" id="2586635"/>
    <lineage>
        <taxon>Bacteria</taxon>
        <taxon>Bacillati</taxon>
        <taxon>Actinomycetota</taxon>
        <taxon>Actinomycetes</taxon>
        <taxon>Kitasatosporales</taxon>
        <taxon>Streptomycetaceae</taxon>
        <taxon>Streptomyces</taxon>
    </lineage>
</organism>
<dbReference type="AlphaFoldDB" id="A0A5N6A247"/>
<proteinExistence type="predicted"/>
<dbReference type="InterPro" id="IPR036890">
    <property type="entry name" value="HATPase_C_sf"/>
</dbReference>
<dbReference type="OrthoDB" id="4652229at2"/>
<dbReference type="GO" id="GO:0004673">
    <property type="term" value="F:protein histidine kinase activity"/>
    <property type="evidence" value="ECO:0007669"/>
    <property type="project" value="UniProtKB-EC"/>
</dbReference>
<accession>A0A5N6A247</accession>
<dbReference type="EC" id="2.7.13.3" evidence="2"/>
<reference evidence="8" key="1">
    <citation type="submission" date="2019-10" db="EMBL/GenBank/DDBJ databases">
        <title>Nonomuraea sp. nov., isolated from Phyllanthus amarus.</title>
        <authorList>
            <person name="Klykleung N."/>
            <person name="Tanasupawat S."/>
        </authorList>
    </citation>
    <scope>NUCLEOTIDE SEQUENCE [LARGE SCALE GENOMIC DNA]</scope>
    <source>
        <strain evidence="8">3MP-10</strain>
    </source>
</reference>
<evidence type="ECO:0000256" key="6">
    <source>
        <dbReference type="SAM" id="MobiDB-lite"/>
    </source>
</evidence>
<dbReference type="SMART" id="SM00387">
    <property type="entry name" value="HATPase_c"/>
    <property type="match status" value="1"/>
</dbReference>
<dbReference type="SUPFAM" id="SSF55874">
    <property type="entry name" value="ATPase domain of HSP90 chaperone/DNA topoisomerase II/histidine kinase"/>
    <property type="match status" value="1"/>
</dbReference>
<dbReference type="PANTHER" id="PTHR45436:SF5">
    <property type="entry name" value="SENSOR HISTIDINE KINASE TRCS"/>
    <property type="match status" value="1"/>
</dbReference>
<dbReference type="PANTHER" id="PTHR45436">
    <property type="entry name" value="SENSOR HISTIDINE KINASE YKOH"/>
    <property type="match status" value="1"/>
</dbReference>
<dbReference type="GO" id="GO:0005886">
    <property type="term" value="C:plasma membrane"/>
    <property type="evidence" value="ECO:0007669"/>
    <property type="project" value="TreeGrafter"/>
</dbReference>
<gene>
    <name evidence="8" type="ORF">FH607_023140</name>
</gene>
<dbReference type="InterPro" id="IPR010910">
    <property type="entry name" value="Nitrate/nitrite_sensing_bac"/>
</dbReference>
<keyword evidence="3" id="KW-0597">Phosphoprotein</keyword>
<evidence type="ECO:0000259" key="7">
    <source>
        <dbReference type="PROSITE" id="PS50906"/>
    </source>
</evidence>
<evidence type="ECO:0000256" key="3">
    <source>
        <dbReference type="ARBA" id="ARBA00022553"/>
    </source>
</evidence>
<keyword evidence="9" id="KW-1185">Reference proteome</keyword>
<keyword evidence="4" id="KW-0808">Transferase</keyword>
<keyword evidence="5" id="KW-0418">Kinase</keyword>
<feature type="compositionally biased region" description="Basic and acidic residues" evidence="6">
    <location>
        <begin position="805"/>
        <end position="820"/>
    </location>
</feature>
<feature type="compositionally biased region" description="Pro residues" evidence="6">
    <location>
        <begin position="830"/>
        <end position="845"/>
    </location>
</feature>
<dbReference type="GO" id="GO:0000160">
    <property type="term" value="P:phosphorelay signal transduction system"/>
    <property type="evidence" value="ECO:0007669"/>
    <property type="project" value="TreeGrafter"/>
</dbReference>
<dbReference type="EMBL" id="VDLY02000016">
    <property type="protein sequence ID" value="KAB8161966.1"/>
    <property type="molecule type" value="Genomic_DNA"/>
</dbReference>
<feature type="region of interest" description="Disordered" evidence="6">
    <location>
        <begin position="640"/>
        <end position="851"/>
    </location>
</feature>
<evidence type="ECO:0000313" key="9">
    <source>
        <dbReference type="Proteomes" id="UP000314251"/>
    </source>
</evidence>
<name>A0A5N6A247_9ACTN</name>
<dbReference type="InterPro" id="IPR050428">
    <property type="entry name" value="TCS_sensor_his_kinase"/>
</dbReference>
<feature type="domain" description="NIT" evidence="7">
    <location>
        <begin position="53"/>
        <end position="297"/>
    </location>
</feature>
<dbReference type="InterPro" id="IPR013587">
    <property type="entry name" value="Nitrate/nitrite_sensing"/>
</dbReference>
<comment type="caution">
    <text evidence="8">The sequence shown here is derived from an EMBL/GenBank/DDBJ whole genome shotgun (WGS) entry which is preliminary data.</text>
</comment>
<dbReference type="Pfam" id="PF02518">
    <property type="entry name" value="HATPase_c"/>
    <property type="match status" value="1"/>
</dbReference>
<protein>
    <recommendedName>
        <fullName evidence="2">histidine kinase</fullName>
        <ecNumber evidence="2">2.7.13.3</ecNumber>
    </recommendedName>
</protein>
<evidence type="ECO:0000256" key="5">
    <source>
        <dbReference type="ARBA" id="ARBA00022777"/>
    </source>
</evidence>
<evidence type="ECO:0000256" key="1">
    <source>
        <dbReference type="ARBA" id="ARBA00000085"/>
    </source>
</evidence>
<feature type="compositionally biased region" description="Low complexity" evidence="6">
    <location>
        <begin position="763"/>
        <end position="777"/>
    </location>
</feature>
<sequence length="851" mass="91258">MRVRGMTVQRRIWALVLVPLLALLAVWTFTAVLTVSEAFSASGSASVAGRLTAPAEEAIAALQRERRTAVVYLADPRRADALAALDEARVETDAALRRLWRAVDGADGLTGAADSRLTTLRRTLGELDRLRGQTDSNTIPLSGALDAYSDLTAAALRFRAALPPAADAGDQRHSSAIAGLAQAREYISQEDALVAGVLGTGRSTDTERRALTELIARREAVYAQAVPDLPLEDRQAHESFWDSGTARILAEAEQQVVTATGTLPTDHWEQSTFDVLEGTGVLFADADGRLDDRLDSSHGPLVLRAVLAGGLGVALVAGAAWFTLRGGRSLTRDLTDLTREARDAAEVRLPGVTRRLEAGEHVDVETEAPRLEYGDDEFGQIGRALNTLQREATSAAVERSYTRRGVSEVFVNLARRNQVLLHRQLQLLETMEQRSQDSEARVDLVRLDHLSTRMRRHAEGLVILSGAAPARQWRKPEHLTEVVRAAVDEIEDFERVEIRRLPPFVVAGGAVADLIQLIAELLENATVFSPPHTAVQVSGERVPHGVTLEIHDRGLGMTAEALRDANRRLAEITEFQLSDTDRIGLFVVARLAERHHIRVALRESPYGGTTAVTLIPGELLSEAAEPPPVRERLIPARERPALLDGPVDGPVELTASVGANSRSGDGATGRPATGRHAAERGAERSTEHTAEHPAEHGAERAAPSEPAGPGRPRSAPVLVADHGRPVGRPPERGAPPGAGEPDRAAGQGEGLTGAGLPRRVRRSAPAPERAAAAGPAGHPEPEPVPDLDAEELRSKLAALQRGWRRGREQTEEPARDEAPQDPHQGNPAHAPQPAPPAHAPDPSPSPNSSNP</sequence>
<evidence type="ECO:0000256" key="2">
    <source>
        <dbReference type="ARBA" id="ARBA00012438"/>
    </source>
</evidence>
<dbReference type="RefSeq" id="WP_139671936.1">
    <property type="nucleotide sequence ID" value="NZ_VDLY02000016.1"/>
</dbReference>
<evidence type="ECO:0000256" key="4">
    <source>
        <dbReference type="ARBA" id="ARBA00022679"/>
    </source>
</evidence>
<dbReference type="PROSITE" id="PS50906">
    <property type="entry name" value="NIT"/>
    <property type="match status" value="1"/>
</dbReference>
<dbReference type="Pfam" id="PF08376">
    <property type="entry name" value="NIT"/>
    <property type="match status" value="1"/>
</dbReference>
<evidence type="ECO:0000313" key="8">
    <source>
        <dbReference type="EMBL" id="KAB8161966.1"/>
    </source>
</evidence>